<proteinExistence type="predicted"/>
<reference evidence="1" key="1">
    <citation type="journal article" date="2015" name="Nature">
        <title>Complex archaea that bridge the gap between prokaryotes and eukaryotes.</title>
        <authorList>
            <person name="Spang A."/>
            <person name="Saw J.H."/>
            <person name="Jorgensen S.L."/>
            <person name="Zaremba-Niedzwiedzka K."/>
            <person name="Martijn J."/>
            <person name="Lind A.E."/>
            <person name="van Eijk R."/>
            <person name="Schleper C."/>
            <person name="Guy L."/>
            <person name="Ettema T.J."/>
        </authorList>
    </citation>
    <scope>NUCLEOTIDE SEQUENCE</scope>
</reference>
<protein>
    <submittedName>
        <fullName evidence="1">Uncharacterized protein</fullName>
    </submittedName>
</protein>
<comment type="caution">
    <text evidence="1">The sequence shown here is derived from an EMBL/GenBank/DDBJ whole genome shotgun (WGS) entry which is preliminary data.</text>
</comment>
<dbReference type="AlphaFoldDB" id="A0A0F9UYY4"/>
<sequence>MEMSVKFNSWFKTRVTFLEGVLKAFLTEYYIEQPIL</sequence>
<dbReference type="EMBL" id="LAZR01000748">
    <property type="protein sequence ID" value="KKN58798.1"/>
    <property type="molecule type" value="Genomic_DNA"/>
</dbReference>
<organism evidence="1">
    <name type="scientific">marine sediment metagenome</name>
    <dbReference type="NCBI Taxonomy" id="412755"/>
    <lineage>
        <taxon>unclassified sequences</taxon>
        <taxon>metagenomes</taxon>
        <taxon>ecological metagenomes</taxon>
    </lineage>
</organism>
<accession>A0A0F9UYY4</accession>
<name>A0A0F9UYY4_9ZZZZ</name>
<evidence type="ECO:0000313" key="1">
    <source>
        <dbReference type="EMBL" id="KKN58798.1"/>
    </source>
</evidence>
<gene>
    <name evidence="1" type="ORF">LCGC14_0548930</name>
</gene>